<keyword evidence="3" id="KW-0479">Metal-binding</keyword>
<accession>B9M2Z5</accession>
<sequence>MLAAVIFDFDGIIVDTEPLHYKAFQEVLVPLGLGYSWEDYISHYIGFDDRDAFREAYAVAGKTLDVKELCSLIGKKAAAFNKIIASGVIPFPGVVELIKALKGSCPVALCSGALASDIAPILQQLSITDAFDVKVTADEVSASKPHPESYELAVKRLAQKFPSLTITPSRCLAIEDTPAGIASANGAGLKVLAVTNSYPEEKLGSALKVVDSLVGIDYQGLGTYFHSLT</sequence>
<dbReference type="PANTHER" id="PTHR46193:SF21">
    <property type="entry name" value="SLL1138 PROTEIN"/>
    <property type="match status" value="1"/>
</dbReference>
<dbReference type="Pfam" id="PF13419">
    <property type="entry name" value="HAD_2"/>
    <property type="match status" value="1"/>
</dbReference>
<evidence type="ECO:0000256" key="1">
    <source>
        <dbReference type="ARBA" id="ARBA00001946"/>
    </source>
</evidence>
<dbReference type="Gene3D" id="3.40.50.1000">
    <property type="entry name" value="HAD superfamily/HAD-like"/>
    <property type="match status" value="1"/>
</dbReference>
<dbReference type="STRING" id="316067.Geob_2998"/>
<comment type="cofactor">
    <cofactor evidence="1">
        <name>Mg(2+)</name>
        <dbReference type="ChEBI" id="CHEBI:18420"/>
    </cofactor>
</comment>
<gene>
    <name evidence="5" type="ordered locus">Geob_2998</name>
</gene>
<dbReference type="InterPro" id="IPR051600">
    <property type="entry name" value="Beta-PGM-like"/>
</dbReference>
<dbReference type="SFLD" id="SFLDG01129">
    <property type="entry name" value="C1.5:_HAD__Beta-PGM__Phosphata"/>
    <property type="match status" value="1"/>
</dbReference>
<dbReference type="Gene3D" id="1.10.150.240">
    <property type="entry name" value="Putative phosphatase, domain 2"/>
    <property type="match status" value="1"/>
</dbReference>
<organism evidence="5 6">
    <name type="scientific">Geotalea daltonii (strain DSM 22248 / JCM 15807 / FRC-32)</name>
    <name type="common">Geobacter daltonii</name>
    <dbReference type="NCBI Taxonomy" id="316067"/>
    <lineage>
        <taxon>Bacteria</taxon>
        <taxon>Pseudomonadati</taxon>
        <taxon>Thermodesulfobacteriota</taxon>
        <taxon>Desulfuromonadia</taxon>
        <taxon>Geobacterales</taxon>
        <taxon>Geobacteraceae</taxon>
        <taxon>Geotalea</taxon>
    </lineage>
</organism>
<reference evidence="5 6" key="1">
    <citation type="submission" date="2009-01" db="EMBL/GenBank/DDBJ databases">
        <title>Complete sequence of Geobacter sp. FRC-32.</title>
        <authorList>
            <consortium name="US DOE Joint Genome Institute"/>
            <person name="Lucas S."/>
            <person name="Copeland A."/>
            <person name="Lapidus A."/>
            <person name="Glavina del Rio T."/>
            <person name="Dalin E."/>
            <person name="Tice H."/>
            <person name="Bruce D."/>
            <person name="Goodwin L."/>
            <person name="Pitluck S."/>
            <person name="Saunders E."/>
            <person name="Brettin T."/>
            <person name="Detter J.C."/>
            <person name="Han C."/>
            <person name="Larimer F."/>
            <person name="Land M."/>
            <person name="Hauser L."/>
            <person name="Kyrpides N."/>
            <person name="Ovchinnikova G."/>
            <person name="Kostka J."/>
            <person name="Richardson P."/>
        </authorList>
    </citation>
    <scope>NUCLEOTIDE SEQUENCE [LARGE SCALE GENOMIC DNA]</scope>
    <source>
        <strain evidence="6">DSM 22248 / JCM 15807 / FRC-32</strain>
    </source>
</reference>
<dbReference type="Proteomes" id="UP000007721">
    <property type="component" value="Chromosome"/>
</dbReference>
<comment type="similarity">
    <text evidence="2">Belongs to the HAD-like hydrolase superfamily. CbbY/CbbZ/Gph/YieH family.</text>
</comment>
<dbReference type="NCBIfam" id="TIGR01509">
    <property type="entry name" value="HAD-SF-IA-v3"/>
    <property type="match status" value="1"/>
</dbReference>
<dbReference type="eggNOG" id="COG0637">
    <property type="taxonomic scope" value="Bacteria"/>
</dbReference>
<dbReference type="RefSeq" id="WP_012648069.1">
    <property type="nucleotide sequence ID" value="NC_011979.1"/>
</dbReference>
<evidence type="ECO:0000313" key="6">
    <source>
        <dbReference type="Proteomes" id="UP000007721"/>
    </source>
</evidence>
<dbReference type="InterPro" id="IPR006439">
    <property type="entry name" value="HAD-SF_hydro_IA"/>
</dbReference>
<dbReference type="GO" id="GO:0046872">
    <property type="term" value="F:metal ion binding"/>
    <property type="evidence" value="ECO:0007669"/>
    <property type="project" value="UniProtKB-KW"/>
</dbReference>
<dbReference type="InterPro" id="IPR023214">
    <property type="entry name" value="HAD_sf"/>
</dbReference>
<dbReference type="SUPFAM" id="SSF56784">
    <property type="entry name" value="HAD-like"/>
    <property type="match status" value="1"/>
</dbReference>
<dbReference type="GO" id="GO:0016787">
    <property type="term" value="F:hydrolase activity"/>
    <property type="evidence" value="ECO:0007669"/>
    <property type="project" value="UniProtKB-KW"/>
</dbReference>
<evidence type="ECO:0000256" key="3">
    <source>
        <dbReference type="ARBA" id="ARBA00022723"/>
    </source>
</evidence>
<dbReference type="SFLD" id="SFLDS00003">
    <property type="entry name" value="Haloacid_Dehalogenase"/>
    <property type="match status" value="1"/>
</dbReference>
<dbReference type="InterPro" id="IPR023198">
    <property type="entry name" value="PGP-like_dom2"/>
</dbReference>
<protein>
    <submittedName>
        <fullName evidence="5">Phosphatase/phosphohexomutase-related hydrolase</fullName>
    </submittedName>
</protein>
<keyword evidence="5" id="KW-0378">Hydrolase</keyword>
<keyword evidence="4" id="KW-0460">Magnesium</keyword>
<keyword evidence="6" id="KW-1185">Reference proteome</keyword>
<dbReference type="AlphaFoldDB" id="B9M2Z5"/>
<dbReference type="OrthoDB" id="9807630at2"/>
<evidence type="ECO:0000313" key="5">
    <source>
        <dbReference type="EMBL" id="ACM21341.1"/>
    </source>
</evidence>
<dbReference type="InterPro" id="IPR036412">
    <property type="entry name" value="HAD-like_sf"/>
</dbReference>
<name>B9M2Z5_GEODF</name>
<dbReference type="HOGENOM" id="CLU_045011_13_4_7"/>
<dbReference type="PANTHER" id="PTHR46193">
    <property type="entry name" value="6-PHOSPHOGLUCONATE PHOSPHATASE"/>
    <property type="match status" value="1"/>
</dbReference>
<evidence type="ECO:0000256" key="4">
    <source>
        <dbReference type="ARBA" id="ARBA00022842"/>
    </source>
</evidence>
<proteinExistence type="inferred from homology"/>
<dbReference type="PRINTS" id="PR00413">
    <property type="entry name" value="HADHALOGNASE"/>
</dbReference>
<evidence type="ECO:0000256" key="2">
    <source>
        <dbReference type="ARBA" id="ARBA00006171"/>
    </source>
</evidence>
<dbReference type="KEGG" id="geo:Geob_2998"/>
<dbReference type="InterPro" id="IPR041492">
    <property type="entry name" value="HAD_2"/>
</dbReference>
<dbReference type="EMBL" id="CP001390">
    <property type="protein sequence ID" value="ACM21341.1"/>
    <property type="molecule type" value="Genomic_DNA"/>
</dbReference>
<dbReference type="CDD" id="cd07505">
    <property type="entry name" value="HAD_BPGM-like"/>
    <property type="match status" value="1"/>
</dbReference>